<dbReference type="Pfam" id="PF00300">
    <property type="entry name" value="His_Phos_1"/>
    <property type="match status" value="1"/>
</dbReference>
<sequence length="161" mass="16815">MPELVLVRHGKSDWGDPGLADHERTLNDRGRGDAPRMAARLAGSGVGIERLLSSTAVRARTTAEIFGETLGLAPELDPDLYLATAETLMATAAACGAESVMVVAHDPGLSELASRCSGGAIDHMPACAVARFTWRAGSWADASGRAADEWSLDTPRSASGR</sequence>
<gene>
    <name evidence="1" type="ORF">J4H85_09490</name>
</gene>
<name>A0A939TRN7_9MICO</name>
<keyword evidence="2" id="KW-1185">Reference proteome</keyword>
<dbReference type="PANTHER" id="PTHR47623:SF1">
    <property type="entry name" value="OS09G0287300 PROTEIN"/>
    <property type="match status" value="1"/>
</dbReference>
<protein>
    <submittedName>
        <fullName evidence="1">Histidine phosphatase family protein</fullName>
    </submittedName>
</protein>
<dbReference type="InterPro" id="IPR013078">
    <property type="entry name" value="His_Pase_superF_clade-1"/>
</dbReference>
<evidence type="ECO:0000313" key="2">
    <source>
        <dbReference type="Proteomes" id="UP000668403"/>
    </source>
</evidence>
<comment type="caution">
    <text evidence="1">The sequence shown here is derived from an EMBL/GenBank/DDBJ whole genome shotgun (WGS) entry which is preliminary data.</text>
</comment>
<dbReference type="RefSeq" id="WP_208239048.1">
    <property type="nucleotide sequence ID" value="NZ_BAAAQU010000002.1"/>
</dbReference>
<organism evidence="1 2">
    <name type="scientific">Leucobacter tardus</name>
    <dbReference type="NCBI Taxonomy" id="501483"/>
    <lineage>
        <taxon>Bacteria</taxon>
        <taxon>Bacillati</taxon>
        <taxon>Actinomycetota</taxon>
        <taxon>Actinomycetes</taxon>
        <taxon>Micrococcales</taxon>
        <taxon>Microbacteriaceae</taxon>
        <taxon>Leucobacter</taxon>
    </lineage>
</organism>
<dbReference type="EMBL" id="JAGFBF010000005">
    <property type="protein sequence ID" value="MBO2990222.1"/>
    <property type="molecule type" value="Genomic_DNA"/>
</dbReference>
<evidence type="ECO:0000313" key="1">
    <source>
        <dbReference type="EMBL" id="MBO2990222.1"/>
    </source>
</evidence>
<dbReference type="CDD" id="cd07067">
    <property type="entry name" value="HP_PGM_like"/>
    <property type="match status" value="1"/>
</dbReference>
<dbReference type="InterPro" id="IPR029033">
    <property type="entry name" value="His_PPase_superfam"/>
</dbReference>
<dbReference type="PANTHER" id="PTHR47623">
    <property type="entry name" value="OS09G0287300 PROTEIN"/>
    <property type="match status" value="1"/>
</dbReference>
<dbReference type="SUPFAM" id="SSF53254">
    <property type="entry name" value="Phosphoglycerate mutase-like"/>
    <property type="match status" value="1"/>
</dbReference>
<dbReference type="Proteomes" id="UP000668403">
    <property type="component" value="Unassembled WGS sequence"/>
</dbReference>
<reference evidence="1" key="1">
    <citation type="submission" date="2021-03" db="EMBL/GenBank/DDBJ databases">
        <title>Leucobacter chromiisoli sp. nov., isolated from chromium-containing soil of chemical plant.</title>
        <authorList>
            <person name="Xu Z."/>
        </authorList>
    </citation>
    <scope>NUCLEOTIDE SEQUENCE</scope>
    <source>
        <strain evidence="1">K 70/01</strain>
    </source>
</reference>
<dbReference type="SMART" id="SM00855">
    <property type="entry name" value="PGAM"/>
    <property type="match status" value="1"/>
</dbReference>
<proteinExistence type="predicted"/>
<dbReference type="AlphaFoldDB" id="A0A939TRN7"/>
<dbReference type="Gene3D" id="3.40.50.1240">
    <property type="entry name" value="Phosphoglycerate mutase-like"/>
    <property type="match status" value="1"/>
</dbReference>
<accession>A0A939TRN7</accession>